<evidence type="ECO:0000256" key="1">
    <source>
        <dbReference type="ARBA" id="ARBA00008685"/>
    </source>
</evidence>
<keyword evidence="3" id="KW-0732">Signal</keyword>
<keyword evidence="2" id="KW-0472">Membrane</keyword>
<dbReference type="Pfam" id="PF00060">
    <property type="entry name" value="Lig_chan"/>
    <property type="match status" value="1"/>
</dbReference>
<dbReference type="InterPro" id="IPR001320">
    <property type="entry name" value="Iontro_rcpt_C"/>
</dbReference>
<organism evidence="5 6">
    <name type="scientific">Folsomia candida</name>
    <name type="common">Springtail</name>
    <dbReference type="NCBI Taxonomy" id="158441"/>
    <lineage>
        <taxon>Eukaryota</taxon>
        <taxon>Metazoa</taxon>
        <taxon>Ecdysozoa</taxon>
        <taxon>Arthropoda</taxon>
        <taxon>Hexapoda</taxon>
        <taxon>Collembola</taxon>
        <taxon>Entomobryomorpha</taxon>
        <taxon>Isotomoidea</taxon>
        <taxon>Isotomidae</taxon>
        <taxon>Proisotominae</taxon>
        <taxon>Folsomia</taxon>
    </lineage>
</organism>
<feature type="transmembrane region" description="Helical" evidence="2">
    <location>
        <begin position="373"/>
        <end position="393"/>
    </location>
</feature>
<proteinExistence type="inferred from homology"/>
<dbReference type="EMBL" id="LNIX01000005">
    <property type="protein sequence ID" value="OXA54327.1"/>
    <property type="molecule type" value="Genomic_DNA"/>
</dbReference>
<dbReference type="AlphaFoldDB" id="A0A226EBB7"/>
<keyword evidence="2" id="KW-1133">Transmembrane helix</keyword>
<feature type="domain" description="Ionotropic glutamate receptor C-terminal" evidence="4">
    <location>
        <begin position="319"/>
        <end position="602"/>
    </location>
</feature>
<name>A0A226EBB7_FOLCA</name>
<sequence length="683" mass="79694">MKKCTSELILCLYLSTVLVTCEVNFLENCNVEIEAKLIEHLKRIGPSKVITSLTSNVTRKRCNGGWPHFENSQFSVAFPINRLQVGYNDTKWKVVKLEGFVTRHNCAQYAQILLIDVSTLNLILNKDHLKIQLFNSVAILIQYTRSLKSSIQYLAGNHWPELTFLLNRTNSFKLCHFCQKSTHLHVWENFIESKTSPPYNKFRNDFHLAPMFVRNAIVGTNKITDEDYLDLSSKYRRELKFHAFLSTQIQSSLNTSVHFLREGPHFDHFTIQFFIVVDHEFDSLHLQIQSFGERTEVKFLTRRKLQDFDWNWVQGPYDVEVWICFCVTFLMAMVVINLILKFEPSRHNIMDTFLLMLRIVYEQHLERLPSRRTFFRVAFSSWLIFCLIITEAYRGEFVGTFVKQRFREGPKLFDDLKNFYTPGIKVVTDDNDTSAQQYNSTTTKWLSNVLFLFTNEALHSPIHRKILDTLYAGNIVETMEAIVQKIYVDGDSLIHESIVLNAMLSILSKDVFQLSEEGVSWHVFNVISKNVFTSYISNIFQLCEEMGLVQNKIKSRLELGTGVIKKNISKALKKIGCELGAERTGKRIRLTFAHCKTLFVLMSIFYLGGVVIFVTENWRNFRSERDNWQEIMRASSLNGGNDQADNLKGLYVYHRFCTWIRLRGILCYISICREYPQWADSYQ</sequence>
<comment type="caution">
    <text evidence="5">The sequence shown here is derived from an EMBL/GenBank/DDBJ whole genome shotgun (WGS) entry which is preliminary data.</text>
</comment>
<accession>A0A226EBB7</accession>
<keyword evidence="2" id="KW-0812">Transmembrane</keyword>
<feature type="transmembrane region" description="Helical" evidence="2">
    <location>
        <begin position="597"/>
        <end position="615"/>
    </location>
</feature>
<feature type="transmembrane region" description="Helical" evidence="2">
    <location>
        <begin position="319"/>
        <end position="340"/>
    </location>
</feature>
<evidence type="ECO:0000256" key="2">
    <source>
        <dbReference type="SAM" id="Phobius"/>
    </source>
</evidence>
<evidence type="ECO:0000313" key="5">
    <source>
        <dbReference type="EMBL" id="OXA54327.1"/>
    </source>
</evidence>
<dbReference type="GO" id="GO:0016020">
    <property type="term" value="C:membrane"/>
    <property type="evidence" value="ECO:0007669"/>
    <property type="project" value="InterPro"/>
</dbReference>
<evidence type="ECO:0000313" key="6">
    <source>
        <dbReference type="Proteomes" id="UP000198287"/>
    </source>
</evidence>
<comment type="similarity">
    <text evidence="1">Belongs to the glutamate-gated ion channel (TC 1.A.10.1) family.</text>
</comment>
<reference evidence="5 6" key="1">
    <citation type="submission" date="2015-12" db="EMBL/GenBank/DDBJ databases">
        <title>The genome of Folsomia candida.</title>
        <authorList>
            <person name="Faddeeva A."/>
            <person name="Derks M.F."/>
            <person name="Anvar Y."/>
            <person name="Smit S."/>
            <person name="Van Straalen N."/>
            <person name="Roelofs D."/>
        </authorList>
    </citation>
    <scope>NUCLEOTIDE SEQUENCE [LARGE SCALE GENOMIC DNA]</scope>
    <source>
        <strain evidence="5 6">VU population</strain>
        <tissue evidence="5">Whole body</tissue>
    </source>
</reference>
<keyword evidence="6" id="KW-1185">Reference proteome</keyword>
<gene>
    <name evidence="5" type="ORF">Fcan01_10626</name>
</gene>
<protein>
    <recommendedName>
        <fullName evidence="4">Ionotropic glutamate receptor C-terminal domain-containing protein</fullName>
    </recommendedName>
</protein>
<feature type="chain" id="PRO_5013098861" description="Ionotropic glutamate receptor C-terminal domain-containing protein" evidence="3">
    <location>
        <begin position="22"/>
        <end position="683"/>
    </location>
</feature>
<feature type="signal peptide" evidence="3">
    <location>
        <begin position="1"/>
        <end position="21"/>
    </location>
</feature>
<evidence type="ECO:0000259" key="4">
    <source>
        <dbReference type="Pfam" id="PF00060"/>
    </source>
</evidence>
<evidence type="ECO:0000256" key="3">
    <source>
        <dbReference type="SAM" id="SignalP"/>
    </source>
</evidence>
<dbReference type="Proteomes" id="UP000198287">
    <property type="component" value="Unassembled WGS sequence"/>
</dbReference>
<dbReference type="GO" id="GO:0015276">
    <property type="term" value="F:ligand-gated monoatomic ion channel activity"/>
    <property type="evidence" value="ECO:0007669"/>
    <property type="project" value="InterPro"/>
</dbReference>
<dbReference type="Gene3D" id="1.10.287.70">
    <property type="match status" value="1"/>
</dbReference>